<dbReference type="EMBL" id="CAOF01000198">
    <property type="protein sequence ID" value="CCO50192.1"/>
    <property type="molecule type" value="Genomic_DNA"/>
</dbReference>
<name>A0AAV2VZU8_9VIBR</name>
<comment type="caution">
    <text evidence="1">The sequence shown here is derived from an EMBL/GenBank/DDBJ whole genome shotgun (WGS) entry which is preliminary data.</text>
</comment>
<dbReference type="RefSeq" id="WP_022614062.1">
    <property type="nucleotide sequence ID" value="NZ_LK391966.1"/>
</dbReference>
<sequence>MCSWESFSSFTREPEKRTVGIDARIPVDGSIYKVSPDLTGEKVILWWGPFDDELYVEHDGQRYGAYFPVKGPIFYDVSGDNDYKVPKVGEKRERDIQELIKVSKKPVVLFCDEAMTCITVR</sequence>
<reference evidence="1 2" key="1">
    <citation type="journal article" date="2013" name="ISME J.">
        <title>Comparative genomics of pathogenic lineages of Vibrio nigripulchritudo identifies virulence-associated traits.</title>
        <authorList>
            <person name="Goudenege D."/>
            <person name="Labreuche Y."/>
            <person name="Krin E."/>
            <person name="Ansquer D."/>
            <person name="Mangenot S."/>
            <person name="Calteau A."/>
            <person name="Medigue C."/>
            <person name="Mazel D."/>
            <person name="Polz M.F."/>
            <person name="Le Roux F."/>
        </authorList>
    </citation>
    <scope>NUCLEOTIDE SEQUENCE [LARGE SCALE GENOMIC DNA]</scope>
    <source>
        <strain evidence="1 2">SOn1</strain>
    </source>
</reference>
<gene>
    <name evidence="1" type="ORF">VIBNISOn1_p0029</name>
</gene>
<dbReference type="AlphaFoldDB" id="A0AAV2VZU8"/>
<evidence type="ECO:0000313" key="2">
    <source>
        <dbReference type="Proteomes" id="UP000018211"/>
    </source>
</evidence>
<evidence type="ECO:0000313" key="1">
    <source>
        <dbReference type="EMBL" id="CCO50192.1"/>
    </source>
</evidence>
<accession>A0AAV2VZU8</accession>
<proteinExistence type="predicted"/>
<protein>
    <submittedName>
        <fullName evidence="1">Uncharacterized protein</fullName>
    </submittedName>
</protein>
<organism evidence="1 2">
    <name type="scientific">Vibrio nigripulchritudo SOn1</name>
    <dbReference type="NCBI Taxonomy" id="1238450"/>
    <lineage>
        <taxon>Bacteria</taxon>
        <taxon>Pseudomonadati</taxon>
        <taxon>Pseudomonadota</taxon>
        <taxon>Gammaproteobacteria</taxon>
        <taxon>Vibrionales</taxon>
        <taxon>Vibrionaceae</taxon>
        <taxon>Vibrio</taxon>
    </lineage>
</organism>
<dbReference type="Proteomes" id="UP000018211">
    <property type="component" value="Unassembled WGS sequence"/>
</dbReference>